<evidence type="ECO:0000259" key="9">
    <source>
        <dbReference type="PROSITE" id="PS50041"/>
    </source>
</evidence>
<keyword evidence="8" id="KW-0732">Signal</keyword>
<dbReference type="InterPro" id="IPR050111">
    <property type="entry name" value="C-type_lectin/snaclec_domain"/>
</dbReference>
<evidence type="ECO:0000313" key="10">
    <source>
        <dbReference type="EMBL" id="JAV48432.1"/>
    </source>
</evidence>
<keyword evidence="3" id="KW-0964">Secreted</keyword>
<dbReference type="AlphaFoldDB" id="A0A1W7RBC2"/>
<dbReference type="GO" id="GO:0005576">
    <property type="term" value="C:extracellular region"/>
    <property type="evidence" value="ECO:0007669"/>
    <property type="project" value="UniProtKB-SubCell"/>
</dbReference>
<dbReference type="FunFam" id="3.10.100.10:FF:000015">
    <property type="entry name" value="C-type lectin Cal"/>
    <property type="match status" value="1"/>
</dbReference>
<reference evidence="10" key="1">
    <citation type="submission" date="2017-02" db="EMBL/GenBank/DDBJ databases">
        <title>The genetics of venom ontogeny in the eastern diamondback rattlesnake (Crotalus adamanteus).</title>
        <authorList>
            <person name="Rokyta D.R."/>
            <person name="Margres M.J."/>
            <person name="Ward M.J."/>
            <person name="Sanchez E.E."/>
        </authorList>
    </citation>
    <scope>NUCLEOTIDE SEQUENCE</scope>
</reference>
<evidence type="ECO:0000256" key="2">
    <source>
        <dbReference type="ARBA" id="ARBA00006250"/>
    </source>
</evidence>
<dbReference type="PRINTS" id="PR01504">
    <property type="entry name" value="PNCREATITSAP"/>
</dbReference>
<keyword evidence="6" id="KW-0106">Calcium</keyword>
<keyword evidence="5" id="KW-0430">Lectin</keyword>
<keyword evidence="7" id="KW-1015">Disulfide bond</keyword>
<dbReference type="Pfam" id="PF00059">
    <property type="entry name" value="Lectin_C"/>
    <property type="match status" value="1"/>
</dbReference>
<dbReference type="SMART" id="SM00034">
    <property type="entry name" value="CLECT"/>
    <property type="match status" value="1"/>
</dbReference>
<evidence type="ECO:0000256" key="8">
    <source>
        <dbReference type="SAM" id="SignalP"/>
    </source>
</evidence>
<accession>A0A1W7RBC2</accession>
<evidence type="ECO:0000256" key="7">
    <source>
        <dbReference type="ARBA" id="ARBA00023157"/>
    </source>
</evidence>
<evidence type="ECO:0000256" key="6">
    <source>
        <dbReference type="ARBA" id="ARBA00022837"/>
    </source>
</evidence>
<sequence length="164" mass="18580">MGRFIFVSFGLLVLFLSLSGTGADSDCPSGWSFFEQHCYRVFKQLKTWEAAERSCSQKAEGGHLASIQSLAESAYVAQLASNPPRLSNVWIGLSGSRKGGNWQWTDGSPFDYQSWKRGQPNNFLSKKYCVALSLFSGYLRWKDQPCWFLRYFVCKFQPQIEGSS</sequence>
<dbReference type="InterPro" id="IPR016186">
    <property type="entry name" value="C-type_lectin-like/link_sf"/>
</dbReference>
<comment type="similarity">
    <text evidence="2">Belongs to the true venom lectin family.</text>
</comment>
<dbReference type="InterPro" id="IPR001304">
    <property type="entry name" value="C-type_lectin-like"/>
</dbReference>
<feature type="chain" id="PRO_5011986675" evidence="8">
    <location>
        <begin position="24"/>
        <end position="164"/>
    </location>
</feature>
<dbReference type="PROSITE" id="PS50041">
    <property type="entry name" value="C_TYPE_LECTIN_2"/>
    <property type="match status" value="1"/>
</dbReference>
<dbReference type="InterPro" id="IPR018378">
    <property type="entry name" value="C-type_lectin_CS"/>
</dbReference>
<dbReference type="GO" id="GO:0030246">
    <property type="term" value="F:carbohydrate binding"/>
    <property type="evidence" value="ECO:0007669"/>
    <property type="project" value="UniProtKB-KW"/>
</dbReference>
<dbReference type="PANTHER" id="PTHR22803">
    <property type="entry name" value="MANNOSE, PHOSPHOLIPASE, LECTIN RECEPTOR RELATED"/>
    <property type="match status" value="1"/>
</dbReference>
<name>A0A1W7RBC2_CROAD</name>
<dbReference type="InterPro" id="IPR016187">
    <property type="entry name" value="CTDL_fold"/>
</dbReference>
<organism evidence="10">
    <name type="scientific">Crotalus adamanteus</name>
    <name type="common">Eastern diamondback rattlesnake</name>
    <dbReference type="NCBI Taxonomy" id="8729"/>
    <lineage>
        <taxon>Eukaryota</taxon>
        <taxon>Metazoa</taxon>
        <taxon>Chordata</taxon>
        <taxon>Craniata</taxon>
        <taxon>Vertebrata</taxon>
        <taxon>Euteleostomi</taxon>
        <taxon>Lepidosauria</taxon>
        <taxon>Squamata</taxon>
        <taxon>Bifurcata</taxon>
        <taxon>Unidentata</taxon>
        <taxon>Episquamata</taxon>
        <taxon>Toxicofera</taxon>
        <taxon>Serpentes</taxon>
        <taxon>Colubroidea</taxon>
        <taxon>Viperidae</taxon>
        <taxon>Crotalinae</taxon>
        <taxon>Crotalus</taxon>
    </lineage>
</organism>
<dbReference type="Gene3D" id="3.10.100.10">
    <property type="entry name" value="Mannose-Binding Protein A, subunit A"/>
    <property type="match status" value="1"/>
</dbReference>
<evidence type="ECO:0000256" key="4">
    <source>
        <dbReference type="ARBA" id="ARBA00022723"/>
    </source>
</evidence>
<protein>
    <submittedName>
        <fullName evidence="10">Cadam10_CTL-12</fullName>
    </submittedName>
</protein>
<evidence type="ECO:0000256" key="3">
    <source>
        <dbReference type="ARBA" id="ARBA00022525"/>
    </source>
</evidence>
<dbReference type="SUPFAM" id="SSF56436">
    <property type="entry name" value="C-type lectin-like"/>
    <property type="match status" value="1"/>
</dbReference>
<dbReference type="EMBL" id="GFHW01000016">
    <property type="protein sequence ID" value="JAV48432.1"/>
    <property type="molecule type" value="Transcribed_RNA"/>
</dbReference>
<feature type="domain" description="C-type lectin" evidence="9">
    <location>
        <begin position="34"/>
        <end position="155"/>
    </location>
</feature>
<proteinExistence type="inferred from homology"/>
<keyword evidence="4" id="KW-0479">Metal-binding</keyword>
<comment type="subcellular location">
    <subcellularLocation>
        <location evidence="1">Secreted</location>
    </subcellularLocation>
</comment>
<feature type="signal peptide" evidence="8">
    <location>
        <begin position="1"/>
        <end position="23"/>
    </location>
</feature>
<dbReference type="PROSITE" id="PS00615">
    <property type="entry name" value="C_TYPE_LECTIN_1"/>
    <property type="match status" value="1"/>
</dbReference>
<evidence type="ECO:0000256" key="5">
    <source>
        <dbReference type="ARBA" id="ARBA00022734"/>
    </source>
</evidence>
<evidence type="ECO:0000256" key="1">
    <source>
        <dbReference type="ARBA" id="ARBA00004613"/>
    </source>
</evidence>
<dbReference type="GO" id="GO:0046872">
    <property type="term" value="F:metal ion binding"/>
    <property type="evidence" value="ECO:0007669"/>
    <property type="project" value="UniProtKB-KW"/>
</dbReference>